<dbReference type="EMBL" id="RXOE01000004">
    <property type="protein sequence ID" value="RTQ33532.1"/>
    <property type="molecule type" value="Genomic_DNA"/>
</dbReference>
<dbReference type="Proteomes" id="UP000267418">
    <property type="component" value="Unassembled WGS sequence"/>
</dbReference>
<gene>
    <name evidence="6" type="ORF">EJP69_18690</name>
</gene>
<keyword evidence="2" id="KW-0560">Oxidoreductase</keyword>
<evidence type="ECO:0000256" key="2">
    <source>
        <dbReference type="ARBA" id="ARBA00023002"/>
    </source>
</evidence>
<feature type="compositionally biased region" description="Pro residues" evidence="4">
    <location>
        <begin position="23"/>
        <end position="32"/>
    </location>
</feature>
<feature type="region of interest" description="Disordered" evidence="4">
    <location>
        <begin position="1"/>
        <end position="38"/>
    </location>
</feature>
<dbReference type="GO" id="GO:0009073">
    <property type="term" value="P:aromatic amino acid family biosynthetic process"/>
    <property type="evidence" value="ECO:0007669"/>
    <property type="project" value="UniProtKB-KW"/>
</dbReference>
<dbReference type="GO" id="GO:0019632">
    <property type="term" value="P:shikimate metabolic process"/>
    <property type="evidence" value="ECO:0007669"/>
    <property type="project" value="TreeGrafter"/>
</dbReference>
<keyword evidence="3" id="KW-0028">Amino-acid biosynthesis</keyword>
<evidence type="ECO:0000313" key="6">
    <source>
        <dbReference type="EMBL" id="RTQ33532.1"/>
    </source>
</evidence>
<dbReference type="PANTHER" id="PTHR21089:SF1">
    <property type="entry name" value="BIFUNCTIONAL 3-DEHYDROQUINATE DEHYDRATASE_SHIKIMATE DEHYDROGENASE, CHLOROPLASTIC"/>
    <property type="match status" value="1"/>
</dbReference>
<dbReference type="PANTHER" id="PTHR21089">
    <property type="entry name" value="SHIKIMATE DEHYDROGENASE"/>
    <property type="match status" value="1"/>
</dbReference>
<name>A0A431TIT9_9BURK</name>
<dbReference type="Pfam" id="PF08501">
    <property type="entry name" value="Shikimate_dh_N"/>
    <property type="match status" value="1"/>
</dbReference>
<dbReference type="InterPro" id="IPR046346">
    <property type="entry name" value="Aminoacid_DH-like_N_sf"/>
</dbReference>
<feature type="compositionally biased region" description="Low complexity" evidence="4">
    <location>
        <begin position="1"/>
        <end position="21"/>
    </location>
</feature>
<organism evidence="6 7">
    <name type="scientific">Variovorax gossypii</name>
    <dbReference type="NCBI Taxonomy" id="1679495"/>
    <lineage>
        <taxon>Bacteria</taxon>
        <taxon>Pseudomonadati</taxon>
        <taxon>Pseudomonadota</taxon>
        <taxon>Betaproteobacteria</taxon>
        <taxon>Burkholderiales</taxon>
        <taxon>Comamonadaceae</taxon>
        <taxon>Variovorax</taxon>
    </lineage>
</organism>
<keyword evidence="7" id="KW-1185">Reference proteome</keyword>
<dbReference type="InterPro" id="IPR022893">
    <property type="entry name" value="Shikimate_DH_fam"/>
</dbReference>
<dbReference type="SUPFAM" id="SSF51735">
    <property type="entry name" value="NAD(P)-binding Rossmann-fold domains"/>
    <property type="match status" value="1"/>
</dbReference>
<evidence type="ECO:0000259" key="5">
    <source>
        <dbReference type="Pfam" id="PF08501"/>
    </source>
</evidence>
<dbReference type="SUPFAM" id="SSF53223">
    <property type="entry name" value="Aminoacid dehydrogenase-like, N-terminal domain"/>
    <property type="match status" value="1"/>
</dbReference>
<dbReference type="GO" id="GO:0050661">
    <property type="term" value="F:NADP binding"/>
    <property type="evidence" value="ECO:0007669"/>
    <property type="project" value="TreeGrafter"/>
</dbReference>
<dbReference type="AlphaFoldDB" id="A0A431TIT9"/>
<protein>
    <submittedName>
        <fullName evidence="6">Shikimate dehydrogenase</fullName>
    </submittedName>
</protein>
<comment type="pathway">
    <text evidence="1">Metabolic intermediate biosynthesis; chorismate biosynthesis; chorismate from D-erythrose 4-phosphate and phosphoenolpyruvate: step 4/7.</text>
</comment>
<comment type="caution">
    <text evidence="6">The sequence shown here is derived from an EMBL/GenBank/DDBJ whole genome shotgun (WGS) entry which is preliminary data.</text>
</comment>
<keyword evidence="3" id="KW-0057">Aromatic amino acid biosynthesis</keyword>
<evidence type="ECO:0000256" key="4">
    <source>
        <dbReference type="SAM" id="MobiDB-lite"/>
    </source>
</evidence>
<dbReference type="GO" id="GO:0005829">
    <property type="term" value="C:cytosol"/>
    <property type="evidence" value="ECO:0007669"/>
    <property type="project" value="TreeGrafter"/>
</dbReference>
<dbReference type="GO" id="GO:0009423">
    <property type="term" value="P:chorismate biosynthetic process"/>
    <property type="evidence" value="ECO:0007669"/>
    <property type="project" value="TreeGrafter"/>
</dbReference>
<proteinExistence type="predicted"/>
<feature type="domain" description="Shikimate dehydrogenase substrate binding N-terminal" evidence="5">
    <location>
        <begin position="67"/>
        <end position="150"/>
    </location>
</feature>
<dbReference type="InterPro" id="IPR013708">
    <property type="entry name" value="Shikimate_DH-bd_N"/>
</dbReference>
<evidence type="ECO:0000256" key="1">
    <source>
        <dbReference type="ARBA" id="ARBA00004871"/>
    </source>
</evidence>
<dbReference type="Gene3D" id="3.40.50.720">
    <property type="entry name" value="NAD(P)-binding Rossmann-like Domain"/>
    <property type="match status" value="1"/>
</dbReference>
<evidence type="ECO:0000256" key="3">
    <source>
        <dbReference type="ARBA" id="ARBA00023141"/>
    </source>
</evidence>
<accession>A0A431TIT9</accession>
<dbReference type="OrthoDB" id="3609723at2"/>
<evidence type="ECO:0000313" key="7">
    <source>
        <dbReference type="Proteomes" id="UP000267418"/>
    </source>
</evidence>
<dbReference type="InterPro" id="IPR036291">
    <property type="entry name" value="NAD(P)-bd_dom_sf"/>
</dbReference>
<reference evidence="6 7" key="1">
    <citation type="submission" date="2018-12" db="EMBL/GenBank/DDBJ databases">
        <title>The genome of Variovorax gossypii DSM 100435.</title>
        <authorList>
            <person name="Gao J."/>
            <person name="Sun J."/>
        </authorList>
    </citation>
    <scope>NUCLEOTIDE SEQUENCE [LARGE SCALE GENOMIC DNA]</scope>
    <source>
        <strain evidence="6 7">DSM 100435</strain>
    </source>
</reference>
<dbReference type="Gene3D" id="3.40.50.10860">
    <property type="entry name" value="Leucine Dehydrogenase, chain A, domain 1"/>
    <property type="match status" value="1"/>
</dbReference>
<dbReference type="GO" id="GO:0004764">
    <property type="term" value="F:shikimate 3-dehydrogenase (NADP+) activity"/>
    <property type="evidence" value="ECO:0007669"/>
    <property type="project" value="InterPro"/>
</dbReference>
<sequence length="316" mass="33425">MRCCRSRPPARSAWPRSIRMRAPPRPSAPPPNSFTETAMPMPDDILPDTALDWSGLKLDGRTAVLGIIGDPVAQVKAPLPLTRLLQRRGINAVLVPLHVRAADVAPLLQTLLAVRNVAGVVVTVPHKQLVAGLPIETLRAAREARAVNVVRRKGDAWQGDLLDGAGFVSGLVRNGFDVNGRSVGLAGAGGAGNAIAFALAAAGAARIDVRDADDAKRADLVDRLRALGHAAGDWDAASPRDLLVNATPAGMRDGDPLPIAPSAIRAGQTVADVIMEPHTTPLLALAQRQGARIVHGRHMMDEQLERMADFFAEALQ</sequence>